<dbReference type="EMBL" id="PPPX01000001">
    <property type="protein sequence ID" value="POA09292.1"/>
    <property type="molecule type" value="Genomic_DNA"/>
</dbReference>
<comment type="similarity">
    <text evidence="2">Belongs to the binding-protein-dependent transport system permease family. FecCD subfamily.</text>
</comment>
<sequence length="319" mass="34491">MSQAKSVILWLIVLIISMSLGLLWDIGNLHEQLSQSILLQVRIPKVLEAALAGAGLTLAGLIFQTLLNNPLADSFTLGLASGATFGSGVAVALGLSFMLIPISSILFSLITLALVLLMTRLMSRGHPIRTLILSGIMIGALFNAFLYVIIVLNQPKMNSIVNYMFGGFSAAEYTKVSYIACAMIVGLLILLLMLPQLKLLQLDERQAVSLGLRYQTVTYVALIIASVITAIIVAYVGIIGFIGMVIPQLVRRIYRTSQLGAQIVLNCLIGASVMVLADWLGTTVIYPVQIPASIVLALFSIPVLFFLLMTEHKYSDSHV</sequence>
<protein>
    <submittedName>
        <fullName evidence="9">Enterobactin ABC transporter permease</fullName>
    </submittedName>
</protein>
<dbReference type="InterPro" id="IPR000522">
    <property type="entry name" value="ABC_transptr_permease_BtuC"/>
</dbReference>
<evidence type="ECO:0000256" key="6">
    <source>
        <dbReference type="ARBA" id="ARBA00022989"/>
    </source>
</evidence>
<comment type="subcellular location">
    <subcellularLocation>
        <location evidence="1">Cell membrane</location>
        <topology evidence="1">Multi-pass membrane protein</topology>
    </subcellularLocation>
</comment>
<feature type="transmembrane region" description="Helical" evidence="8">
    <location>
        <begin position="259"/>
        <end position="280"/>
    </location>
</feature>
<evidence type="ECO:0000256" key="4">
    <source>
        <dbReference type="ARBA" id="ARBA00022475"/>
    </source>
</evidence>
<name>A0A2K4FD65_9STAP</name>
<keyword evidence="5 8" id="KW-0812">Transmembrane</keyword>
<evidence type="ECO:0000256" key="3">
    <source>
        <dbReference type="ARBA" id="ARBA00022448"/>
    </source>
</evidence>
<evidence type="ECO:0000256" key="8">
    <source>
        <dbReference type="SAM" id="Phobius"/>
    </source>
</evidence>
<reference evidence="9 10" key="1">
    <citation type="submission" date="2017-08" db="EMBL/GenBank/DDBJ databases">
        <title>Draft genome sequences of 64 type strains of genus Staph aureus.</title>
        <authorList>
            <person name="Cole K."/>
            <person name="Golubchik T."/>
            <person name="Russell J."/>
            <person name="Foster D."/>
            <person name="Llewelyn M."/>
            <person name="Wilson D."/>
            <person name="Crook D."/>
            <person name="Paul J."/>
        </authorList>
    </citation>
    <scope>NUCLEOTIDE SEQUENCE [LARGE SCALE GENOMIC DNA]</scope>
    <source>
        <strain evidence="9 10">DSM 29875</strain>
    </source>
</reference>
<dbReference type="InterPro" id="IPR037294">
    <property type="entry name" value="ABC_BtuC-like"/>
</dbReference>
<keyword evidence="7 8" id="KW-0472">Membrane</keyword>
<feature type="transmembrane region" description="Helical" evidence="8">
    <location>
        <begin position="105"/>
        <end position="122"/>
    </location>
</feature>
<dbReference type="GO" id="GO:0005886">
    <property type="term" value="C:plasma membrane"/>
    <property type="evidence" value="ECO:0007669"/>
    <property type="project" value="UniProtKB-SubCell"/>
</dbReference>
<feature type="transmembrane region" description="Helical" evidence="8">
    <location>
        <begin position="128"/>
        <end position="152"/>
    </location>
</feature>
<evidence type="ECO:0000256" key="7">
    <source>
        <dbReference type="ARBA" id="ARBA00023136"/>
    </source>
</evidence>
<dbReference type="Proteomes" id="UP000242712">
    <property type="component" value="Unassembled WGS sequence"/>
</dbReference>
<accession>A0A2K4FD65</accession>
<feature type="transmembrane region" description="Helical" evidence="8">
    <location>
        <begin position="217"/>
        <end position="247"/>
    </location>
</feature>
<gene>
    <name evidence="9" type="ORF">CD039_00605</name>
</gene>
<feature type="transmembrane region" description="Helical" evidence="8">
    <location>
        <begin position="6"/>
        <end position="26"/>
    </location>
</feature>
<feature type="transmembrane region" description="Helical" evidence="8">
    <location>
        <begin position="46"/>
        <end position="67"/>
    </location>
</feature>
<dbReference type="GeneID" id="98296846"/>
<evidence type="ECO:0000256" key="5">
    <source>
        <dbReference type="ARBA" id="ARBA00022692"/>
    </source>
</evidence>
<organism evidence="9 10">
    <name type="scientific">Staphylococcus argensis</name>
    <dbReference type="NCBI Taxonomy" id="1607738"/>
    <lineage>
        <taxon>Bacteria</taxon>
        <taxon>Bacillati</taxon>
        <taxon>Bacillota</taxon>
        <taxon>Bacilli</taxon>
        <taxon>Bacillales</taxon>
        <taxon>Staphylococcaceae</taxon>
        <taxon>Staphylococcus</taxon>
    </lineage>
</organism>
<evidence type="ECO:0000313" key="9">
    <source>
        <dbReference type="EMBL" id="POA09292.1"/>
    </source>
</evidence>
<dbReference type="CDD" id="cd06550">
    <property type="entry name" value="TM_ABC_iron-siderophores_like"/>
    <property type="match status" value="1"/>
</dbReference>
<keyword evidence="3" id="KW-0813">Transport</keyword>
<proteinExistence type="inferred from homology"/>
<evidence type="ECO:0000313" key="10">
    <source>
        <dbReference type="Proteomes" id="UP000242712"/>
    </source>
</evidence>
<feature type="transmembrane region" description="Helical" evidence="8">
    <location>
        <begin position="286"/>
        <end position="308"/>
    </location>
</feature>
<dbReference type="SUPFAM" id="SSF81345">
    <property type="entry name" value="ABC transporter involved in vitamin B12 uptake, BtuC"/>
    <property type="match status" value="1"/>
</dbReference>
<dbReference type="OrthoDB" id="9792889at2"/>
<dbReference type="PANTHER" id="PTHR30472:SF25">
    <property type="entry name" value="ABC TRANSPORTER PERMEASE PROTEIN MJ0876-RELATED"/>
    <property type="match status" value="1"/>
</dbReference>
<dbReference type="AlphaFoldDB" id="A0A2K4FD65"/>
<evidence type="ECO:0000256" key="2">
    <source>
        <dbReference type="ARBA" id="ARBA00007935"/>
    </source>
</evidence>
<dbReference type="Pfam" id="PF01032">
    <property type="entry name" value="FecCD"/>
    <property type="match status" value="1"/>
</dbReference>
<dbReference type="PANTHER" id="PTHR30472">
    <property type="entry name" value="FERRIC ENTEROBACTIN TRANSPORT SYSTEM PERMEASE PROTEIN"/>
    <property type="match status" value="1"/>
</dbReference>
<keyword evidence="4" id="KW-1003">Cell membrane</keyword>
<keyword evidence="6 8" id="KW-1133">Transmembrane helix</keyword>
<dbReference type="GO" id="GO:0033214">
    <property type="term" value="P:siderophore-iron import into cell"/>
    <property type="evidence" value="ECO:0007669"/>
    <property type="project" value="TreeGrafter"/>
</dbReference>
<dbReference type="Gene3D" id="1.10.3470.10">
    <property type="entry name" value="ABC transporter involved in vitamin B12 uptake, BtuC"/>
    <property type="match status" value="1"/>
</dbReference>
<feature type="transmembrane region" description="Helical" evidence="8">
    <location>
        <begin position="79"/>
        <end position="100"/>
    </location>
</feature>
<dbReference type="GO" id="GO:0022857">
    <property type="term" value="F:transmembrane transporter activity"/>
    <property type="evidence" value="ECO:0007669"/>
    <property type="project" value="InterPro"/>
</dbReference>
<comment type="caution">
    <text evidence="9">The sequence shown here is derived from an EMBL/GenBank/DDBJ whole genome shotgun (WGS) entry which is preliminary data.</text>
</comment>
<feature type="transmembrane region" description="Helical" evidence="8">
    <location>
        <begin position="173"/>
        <end position="197"/>
    </location>
</feature>
<evidence type="ECO:0000256" key="1">
    <source>
        <dbReference type="ARBA" id="ARBA00004651"/>
    </source>
</evidence>
<keyword evidence="10" id="KW-1185">Reference proteome</keyword>
<dbReference type="RefSeq" id="WP_103370708.1">
    <property type="nucleotide sequence ID" value="NZ_CBCRVO010000001.1"/>
</dbReference>